<feature type="non-terminal residue" evidence="2">
    <location>
        <position position="59"/>
    </location>
</feature>
<reference evidence="2 3" key="1">
    <citation type="journal article" date="2021" name="BMC Genomics">
        <title>Datura genome reveals duplications of psychoactive alkaloid biosynthetic genes and high mutation rate following tissue culture.</title>
        <authorList>
            <person name="Rajewski A."/>
            <person name="Carter-House D."/>
            <person name="Stajich J."/>
            <person name="Litt A."/>
        </authorList>
    </citation>
    <scope>NUCLEOTIDE SEQUENCE [LARGE SCALE GENOMIC DNA]</scope>
    <source>
        <strain evidence="2">AR-01</strain>
    </source>
</reference>
<protein>
    <submittedName>
        <fullName evidence="2">Uncharacterized protein</fullName>
    </submittedName>
</protein>
<accession>A0ABS8WQY2</accession>
<dbReference type="EMBL" id="JACEIK010010751">
    <property type="protein sequence ID" value="MCE3215314.1"/>
    <property type="molecule type" value="Genomic_DNA"/>
</dbReference>
<evidence type="ECO:0000256" key="1">
    <source>
        <dbReference type="SAM" id="MobiDB-lite"/>
    </source>
</evidence>
<organism evidence="2 3">
    <name type="scientific">Datura stramonium</name>
    <name type="common">Jimsonweed</name>
    <name type="synonym">Common thornapple</name>
    <dbReference type="NCBI Taxonomy" id="4076"/>
    <lineage>
        <taxon>Eukaryota</taxon>
        <taxon>Viridiplantae</taxon>
        <taxon>Streptophyta</taxon>
        <taxon>Embryophyta</taxon>
        <taxon>Tracheophyta</taxon>
        <taxon>Spermatophyta</taxon>
        <taxon>Magnoliopsida</taxon>
        <taxon>eudicotyledons</taxon>
        <taxon>Gunneridae</taxon>
        <taxon>Pentapetalae</taxon>
        <taxon>asterids</taxon>
        <taxon>lamiids</taxon>
        <taxon>Solanales</taxon>
        <taxon>Solanaceae</taxon>
        <taxon>Solanoideae</taxon>
        <taxon>Datureae</taxon>
        <taxon>Datura</taxon>
    </lineage>
</organism>
<feature type="compositionally biased region" description="Polar residues" evidence="1">
    <location>
        <begin position="1"/>
        <end position="16"/>
    </location>
</feature>
<gene>
    <name evidence="2" type="ORF">HAX54_001836</name>
</gene>
<sequence>MEPSEFNRQTLQQTADAKSCTVVHKSPVNSRLRYSALGMISSEKERWFNSVNRRCIASQ</sequence>
<feature type="region of interest" description="Disordered" evidence="1">
    <location>
        <begin position="1"/>
        <end position="20"/>
    </location>
</feature>
<dbReference type="Proteomes" id="UP000823775">
    <property type="component" value="Unassembled WGS sequence"/>
</dbReference>
<proteinExistence type="predicted"/>
<comment type="caution">
    <text evidence="2">The sequence shown here is derived from an EMBL/GenBank/DDBJ whole genome shotgun (WGS) entry which is preliminary data.</text>
</comment>
<evidence type="ECO:0000313" key="3">
    <source>
        <dbReference type="Proteomes" id="UP000823775"/>
    </source>
</evidence>
<keyword evidence="3" id="KW-1185">Reference proteome</keyword>
<evidence type="ECO:0000313" key="2">
    <source>
        <dbReference type="EMBL" id="MCE3215314.1"/>
    </source>
</evidence>
<name>A0ABS8WQY2_DATST</name>